<dbReference type="PANTHER" id="PTHR43649">
    <property type="entry name" value="ARABINOSE-BINDING PROTEIN-RELATED"/>
    <property type="match status" value="1"/>
</dbReference>
<proteinExistence type="predicted"/>
<protein>
    <recommendedName>
        <fullName evidence="4">Extracellular solute-binding protein</fullName>
    </recommendedName>
</protein>
<reference evidence="2" key="1">
    <citation type="submission" date="2021-06" db="EMBL/GenBank/DDBJ databases">
        <authorList>
            <person name="Criscuolo A."/>
        </authorList>
    </citation>
    <scope>NUCLEOTIDE SEQUENCE</scope>
    <source>
        <strain evidence="2">CIP111600</strain>
    </source>
</reference>
<name>A0A916K3V1_9BACL</name>
<dbReference type="PANTHER" id="PTHR43649:SF12">
    <property type="entry name" value="DIACETYLCHITOBIOSE BINDING PROTEIN DASA"/>
    <property type="match status" value="1"/>
</dbReference>
<gene>
    <name evidence="2" type="ORF">PAESOLCIP111_04155</name>
</gene>
<evidence type="ECO:0000313" key="3">
    <source>
        <dbReference type="Proteomes" id="UP000693672"/>
    </source>
</evidence>
<evidence type="ECO:0000313" key="2">
    <source>
        <dbReference type="EMBL" id="CAG7640622.1"/>
    </source>
</evidence>
<dbReference type="EMBL" id="CAJVAS010000021">
    <property type="protein sequence ID" value="CAG7640622.1"/>
    <property type="molecule type" value="Genomic_DNA"/>
</dbReference>
<evidence type="ECO:0000256" key="1">
    <source>
        <dbReference type="SAM" id="SignalP"/>
    </source>
</evidence>
<keyword evidence="1" id="KW-0732">Signal</keyword>
<comment type="caution">
    <text evidence="2">The sequence shown here is derived from an EMBL/GenBank/DDBJ whole genome shotgun (WGS) entry which is preliminary data.</text>
</comment>
<feature type="signal peptide" evidence="1">
    <location>
        <begin position="1"/>
        <end position="20"/>
    </location>
</feature>
<feature type="chain" id="PRO_5038535226" description="Extracellular solute-binding protein" evidence="1">
    <location>
        <begin position="21"/>
        <end position="433"/>
    </location>
</feature>
<organism evidence="2 3">
    <name type="scientific">Paenibacillus solanacearum</name>
    <dbReference type="NCBI Taxonomy" id="2048548"/>
    <lineage>
        <taxon>Bacteria</taxon>
        <taxon>Bacillati</taxon>
        <taxon>Bacillota</taxon>
        <taxon>Bacilli</taxon>
        <taxon>Bacillales</taxon>
        <taxon>Paenibacillaceae</taxon>
        <taxon>Paenibacillus</taxon>
    </lineage>
</organism>
<sequence length="433" mass="48462">MVKQGLCCFYAIVLCGGVLAGCSGDKKQGESGGDVAASVHYSPATVSVAIVRSYLTDAEIQRFIIEPVQKKYPHITVNPVILTGNVNLPNLIASGDTPDLITANNITLIGYKQMGLPSDIGEVVQKNKFNLDRFKPDTLDAIKIGYESDYLIGIPYTMQFNALYYNKDIFDRFGVPYPKDGSTWYQLIELARTLTRQHDGVKYRGFEPDSLYRAGSQQRLPLVDPKTHKSIGNTEQWKKTVDMVRSIYEIPGNDTVATFSAGVKAFSIDRNLAMIAGLNWLGNMADVKNEFSNWDLSTYPVFPEQPGIGTQIDIHLMMMSAVSKNKDDALRVVEVMTSDEVQLDMARYGKVSVLKDKKFEQEFAKDMDFLKGKNIQAVFKTKPQQSFPPTEYGSIAFNEITNLMKTIVKDKTDTNTALRNYDELMNKKIAEIK</sequence>
<dbReference type="InterPro" id="IPR006059">
    <property type="entry name" value="SBP"/>
</dbReference>
<dbReference type="RefSeq" id="WP_218093884.1">
    <property type="nucleotide sequence ID" value="NZ_CAJVAS010000021.1"/>
</dbReference>
<dbReference type="PROSITE" id="PS51257">
    <property type="entry name" value="PROKAR_LIPOPROTEIN"/>
    <property type="match status" value="1"/>
</dbReference>
<keyword evidence="3" id="KW-1185">Reference proteome</keyword>
<dbReference type="Pfam" id="PF01547">
    <property type="entry name" value="SBP_bac_1"/>
    <property type="match status" value="1"/>
</dbReference>
<dbReference type="Proteomes" id="UP000693672">
    <property type="component" value="Unassembled WGS sequence"/>
</dbReference>
<evidence type="ECO:0008006" key="4">
    <source>
        <dbReference type="Google" id="ProtNLM"/>
    </source>
</evidence>
<accession>A0A916K3V1</accession>
<dbReference type="InterPro" id="IPR050490">
    <property type="entry name" value="Bact_solute-bd_prot1"/>
</dbReference>
<dbReference type="AlphaFoldDB" id="A0A916K3V1"/>